<keyword evidence="2" id="KW-0732">Signal</keyword>
<evidence type="ECO:0000256" key="1">
    <source>
        <dbReference type="SAM" id="MobiDB-lite"/>
    </source>
</evidence>
<evidence type="ECO:0000256" key="2">
    <source>
        <dbReference type="SAM" id="SignalP"/>
    </source>
</evidence>
<dbReference type="PROSITE" id="PS50041">
    <property type="entry name" value="C_TYPE_LECTIN_2"/>
    <property type="match status" value="1"/>
</dbReference>
<sequence>MVFKIALLCFYIFHVGSGYAVPEAESGNDLAAPELPLYYFDSSAYYFQKFFRATQQQGELFCKNLNMELVDVQSKRENDYLFDTIASLVDYVNTDFWTSGVQSGDIWYWTSTGQPFSYTNWGSSKGSGNCLNISYDSSVNSMSWDKSDCTETKYVICEGEGHPVTTTTTTTTTTTLEPPTSPDAF</sequence>
<dbReference type="OrthoDB" id="7357196at2759"/>
<reference evidence="4" key="2">
    <citation type="submission" date="2022-10" db="EMBL/GenBank/DDBJ databases">
        <authorList>
            <consortium name="ENA_rothamsted_submissions"/>
            <consortium name="culmorum"/>
            <person name="King R."/>
        </authorList>
    </citation>
    <scope>NUCLEOTIDE SEQUENCE</scope>
</reference>
<keyword evidence="5" id="KW-1185">Reference proteome</keyword>
<organism evidence="4 5">
    <name type="scientific">Phaedon cochleariae</name>
    <name type="common">Mustard beetle</name>
    <dbReference type="NCBI Taxonomy" id="80249"/>
    <lineage>
        <taxon>Eukaryota</taxon>
        <taxon>Metazoa</taxon>
        <taxon>Ecdysozoa</taxon>
        <taxon>Arthropoda</taxon>
        <taxon>Hexapoda</taxon>
        <taxon>Insecta</taxon>
        <taxon>Pterygota</taxon>
        <taxon>Neoptera</taxon>
        <taxon>Endopterygota</taxon>
        <taxon>Coleoptera</taxon>
        <taxon>Polyphaga</taxon>
        <taxon>Cucujiformia</taxon>
        <taxon>Chrysomeloidea</taxon>
        <taxon>Chrysomelidae</taxon>
        <taxon>Chrysomelinae</taxon>
        <taxon>Chrysomelini</taxon>
        <taxon>Phaedon</taxon>
    </lineage>
</organism>
<dbReference type="InterPro" id="IPR016187">
    <property type="entry name" value="CTDL_fold"/>
</dbReference>
<dbReference type="PANTHER" id="PTHR22802:SF465">
    <property type="entry name" value="AT17652P-RELATED"/>
    <property type="match status" value="1"/>
</dbReference>
<dbReference type="SMART" id="SM00034">
    <property type="entry name" value="CLECT"/>
    <property type="match status" value="1"/>
</dbReference>
<feature type="chain" id="PRO_5040226649" description="C-type lectin domain-containing protein" evidence="2">
    <location>
        <begin position="19"/>
        <end position="185"/>
    </location>
</feature>
<feature type="domain" description="C-type lectin" evidence="3">
    <location>
        <begin position="40"/>
        <end position="158"/>
    </location>
</feature>
<dbReference type="PANTHER" id="PTHR22802">
    <property type="entry name" value="C-TYPE LECTIN SUPERFAMILY MEMBER"/>
    <property type="match status" value="1"/>
</dbReference>
<feature type="compositionally biased region" description="Low complexity" evidence="1">
    <location>
        <begin position="165"/>
        <end position="175"/>
    </location>
</feature>
<dbReference type="CDD" id="cd00037">
    <property type="entry name" value="CLECT"/>
    <property type="match status" value="1"/>
</dbReference>
<dbReference type="Proteomes" id="UP001153737">
    <property type="component" value="Chromosome 9"/>
</dbReference>
<protein>
    <recommendedName>
        <fullName evidence="3">C-type lectin domain-containing protein</fullName>
    </recommendedName>
</protein>
<dbReference type="SUPFAM" id="SSF56436">
    <property type="entry name" value="C-type lectin-like"/>
    <property type="match status" value="1"/>
</dbReference>
<dbReference type="InterPro" id="IPR001304">
    <property type="entry name" value="C-type_lectin-like"/>
</dbReference>
<evidence type="ECO:0000313" key="4">
    <source>
        <dbReference type="EMBL" id="CAG9825428.1"/>
    </source>
</evidence>
<dbReference type="AlphaFoldDB" id="A0A9N9X3E1"/>
<feature type="region of interest" description="Disordered" evidence="1">
    <location>
        <begin position="165"/>
        <end position="185"/>
    </location>
</feature>
<evidence type="ECO:0000313" key="5">
    <source>
        <dbReference type="Proteomes" id="UP001153737"/>
    </source>
</evidence>
<gene>
    <name evidence="4" type="ORF">PHAECO_LOCUS12354</name>
</gene>
<dbReference type="Gene3D" id="3.10.100.10">
    <property type="entry name" value="Mannose-Binding Protein A, subunit A"/>
    <property type="match status" value="1"/>
</dbReference>
<accession>A0A9N9X3E1</accession>
<reference evidence="4" key="1">
    <citation type="submission" date="2022-01" db="EMBL/GenBank/DDBJ databases">
        <authorList>
            <person name="King R."/>
        </authorList>
    </citation>
    <scope>NUCLEOTIDE SEQUENCE</scope>
</reference>
<dbReference type="Pfam" id="PF00059">
    <property type="entry name" value="Lectin_C"/>
    <property type="match status" value="1"/>
</dbReference>
<evidence type="ECO:0000259" key="3">
    <source>
        <dbReference type="PROSITE" id="PS50041"/>
    </source>
</evidence>
<name>A0A9N9X3E1_PHACE</name>
<proteinExistence type="predicted"/>
<feature type="signal peptide" evidence="2">
    <location>
        <begin position="1"/>
        <end position="18"/>
    </location>
</feature>
<dbReference type="InterPro" id="IPR051004">
    <property type="entry name" value="DC-SIGN_domain-containing"/>
</dbReference>
<dbReference type="InterPro" id="IPR016186">
    <property type="entry name" value="C-type_lectin-like/link_sf"/>
</dbReference>
<dbReference type="EMBL" id="OU896715">
    <property type="protein sequence ID" value="CAG9825428.1"/>
    <property type="molecule type" value="Genomic_DNA"/>
</dbReference>